<feature type="signal peptide" evidence="1">
    <location>
        <begin position="1"/>
        <end position="23"/>
    </location>
</feature>
<accession>A0A5R8KIH2</accession>
<dbReference type="OrthoDB" id="9809583at2"/>
<keyword evidence="3" id="KW-1185">Reference proteome</keyword>
<keyword evidence="1" id="KW-0732">Signal</keyword>
<evidence type="ECO:0008006" key="4">
    <source>
        <dbReference type="Google" id="ProtNLM"/>
    </source>
</evidence>
<reference evidence="2 3" key="1">
    <citation type="submission" date="2019-05" db="EMBL/GenBank/DDBJ databases">
        <title>Verrucobacter flavum gen. nov., sp. nov. a new member of the family Verrucomicrobiaceae.</title>
        <authorList>
            <person name="Szuroczki S."/>
            <person name="Abbaszade G."/>
            <person name="Szabo A."/>
            <person name="Felfoldi T."/>
            <person name="Schumann P."/>
            <person name="Boka K."/>
            <person name="Keki Z."/>
            <person name="Toumi M."/>
            <person name="Toth E."/>
        </authorList>
    </citation>
    <scope>NUCLEOTIDE SEQUENCE [LARGE SCALE GENOMIC DNA]</scope>
    <source>
        <strain evidence="2 3">MG-N-17</strain>
    </source>
</reference>
<protein>
    <recommendedName>
        <fullName evidence="4">Secretory protein</fullName>
    </recommendedName>
</protein>
<feature type="chain" id="PRO_5024431202" description="Secretory protein" evidence="1">
    <location>
        <begin position="24"/>
        <end position="233"/>
    </location>
</feature>
<sequence length="233" mass="26165">MKQRCPVVLILLVLVGSFAAAKAKPVIVVPALLEPLSSKELVVHVDCSQAPECEAWGQQAKAMVELWFPIIATYLDTPGWRPPPEILLIFLEMKGVAHASGHTIHISRDWIKKQPQDIGMVLHEMVHVIQGYPPQKEHWWLVEGIADYIRFWKAEPGGQPKINRGTDHYRKGYRVTGAFLAWIETTHAPLIVQEANLALRRGTYSDALFKKKTGMDLDALWTGFLTSLEGANK</sequence>
<proteinExistence type="predicted"/>
<comment type="caution">
    <text evidence="2">The sequence shown here is derived from an EMBL/GenBank/DDBJ whole genome shotgun (WGS) entry which is preliminary data.</text>
</comment>
<dbReference type="PANTHER" id="PTHR33321">
    <property type="match status" value="1"/>
</dbReference>
<dbReference type="PANTHER" id="PTHR33321:SF12">
    <property type="entry name" value="PLANT BASIC SECRETORY PROTEIN (BSP) FAMILY PROTEIN"/>
    <property type="match status" value="1"/>
</dbReference>
<name>A0A5R8KIH2_9BACT</name>
<dbReference type="RefSeq" id="WP_138085086.1">
    <property type="nucleotide sequence ID" value="NZ_VAUV01000003.1"/>
</dbReference>
<evidence type="ECO:0000313" key="2">
    <source>
        <dbReference type="EMBL" id="TLD72082.1"/>
    </source>
</evidence>
<evidence type="ECO:0000256" key="1">
    <source>
        <dbReference type="SAM" id="SignalP"/>
    </source>
</evidence>
<dbReference type="Pfam" id="PF04450">
    <property type="entry name" value="BSP"/>
    <property type="match status" value="1"/>
</dbReference>
<gene>
    <name evidence="2" type="ORF">FEM03_04975</name>
</gene>
<dbReference type="Proteomes" id="UP000306196">
    <property type="component" value="Unassembled WGS sequence"/>
</dbReference>
<evidence type="ECO:0000313" key="3">
    <source>
        <dbReference type="Proteomes" id="UP000306196"/>
    </source>
</evidence>
<dbReference type="InterPro" id="IPR007541">
    <property type="entry name" value="Uncharacterised_BSP"/>
</dbReference>
<dbReference type="AlphaFoldDB" id="A0A5R8KIH2"/>
<dbReference type="EMBL" id="VAUV01000003">
    <property type="protein sequence ID" value="TLD72082.1"/>
    <property type="molecule type" value="Genomic_DNA"/>
</dbReference>
<organism evidence="2 3">
    <name type="scientific">Phragmitibacter flavus</name>
    <dbReference type="NCBI Taxonomy" id="2576071"/>
    <lineage>
        <taxon>Bacteria</taxon>
        <taxon>Pseudomonadati</taxon>
        <taxon>Verrucomicrobiota</taxon>
        <taxon>Verrucomicrobiia</taxon>
        <taxon>Verrucomicrobiales</taxon>
        <taxon>Verrucomicrobiaceae</taxon>
        <taxon>Phragmitibacter</taxon>
    </lineage>
</organism>